<dbReference type="InterPro" id="IPR000594">
    <property type="entry name" value="ThiF_NAD_FAD-bd"/>
</dbReference>
<dbReference type="FunCoup" id="A0A540VF58">
    <property type="interactions" value="514"/>
</dbReference>
<sequence>MNSEELARYHRQIIFPPVGEDGQQRLKAATAVVVGCGATGSALSNLLVRAGVGRVRIVDRDFIELNNLQRQILFDEEDIAANLPKAEAAARKLRRVNRDVTVEAVVADVNPGNVLDLLADATVVLDGTDNFSTRFLLNDACLHLGKAWIYTGVIASYGMTATFIPDGAVATLPGDRQATGCLRCLLGTMPAPGVTPTCDTAGVIGPAVALITAVAAAEAMKLIIGRGKLNPGVIHMDLWTHEYHSFGGAIRRPDCPACGLGRLEYLDATVGTASATLCGRNAVQVRVNGSGPLDLARLEAQLRPVASRLARNDYLLRAQIGDYEFTVFPDNRAIIKGTEDEDLAKSLYARYIGG</sequence>
<dbReference type="InterPro" id="IPR035985">
    <property type="entry name" value="Ubiquitin-activating_enz"/>
</dbReference>
<dbReference type="InParanoid" id="A0A540VF58"/>
<evidence type="ECO:0000259" key="2">
    <source>
        <dbReference type="Pfam" id="PF00899"/>
    </source>
</evidence>
<dbReference type="GO" id="GO:0004792">
    <property type="term" value="F:thiosulfate-cyanide sulfurtransferase activity"/>
    <property type="evidence" value="ECO:0007669"/>
    <property type="project" value="TreeGrafter"/>
</dbReference>
<organism evidence="3 4">
    <name type="scientific">Litorilinea aerophila</name>
    <dbReference type="NCBI Taxonomy" id="1204385"/>
    <lineage>
        <taxon>Bacteria</taxon>
        <taxon>Bacillati</taxon>
        <taxon>Chloroflexota</taxon>
        <taxon>Caldilineae</taxon>
        <taxon>Caldilineales</taxon>
        <taxon>Caldilineaceae</taxon>
        <taxon>Litorilinea</taxon>
    </lineage>
</organism>
<dbReference type="PANTHER" id="PTHR10953">
    <property type="entry name" value="UBIQUITIN-ACTIVATING ENZYME E1"/>
    <property type="match status" value="1"/>
</dbReference>
<dbReference type="Pfam" id="PF00899">
    <property type="entry name" value="ThiF"/>
    <property type="match status" value="1"/>
</dbReference>
<evidence type="ECO:0000313" key="3">
    <source>
        <dbReference type="EMBL" id="TQE95396.1"/>
    </source>
</evidence>
<dbReference type="FunFam" id="3.40.50.720:FF:000080">
    <property type="entry name" value="Thiazole biosynthesis adenylyltransferase ThiF"/>
    <property type="match status" value="1"/>
</dbReference>
<reference evidence="3 4" key="1">
    <citation type="submission" date="2019-06" db="EMBL/GenBank/DDBJ databases">
        <title>Genome sequence of Litorilinea aerophila BAA-2444.</title>
        <authorList>
            <person name="Maclea K.S."/>
            <person name="Maurais E.G."/>
            <person name="Iannazzi L.C."/>
        </authorList>
    </citation>
    <scope>NUCLEOTIDE SEQUENCE [LARGE SCALE GENOMIC DNA]</scope>
    <source>
        <strain evidence="3 4">ATCC BAA-2444</strain>
    </source>
</reference>
<accession>A0A540VF58</accession>
<dbReference type="GO" id="GO:0005829">
    <property type="term" value="C:cytosol"/>
    <property type="evidence" value="ECO:0007669"/>
    <property type="project" value="TreeGrafter"/>
</dbReference>
<dbReference type="GO" id="GO:0008146">
    <property type="term" value="F:sulfotransferase activity"/>
    <property type="evidence" value="ECO:0007669"/>
    <property type="project" value="TreeGrafter"/>
</dbReference>
<keyword evidence="3" id="KW-0548">Nucleotidyltransferase</keyword>
<dbReference type="GO" id="GO:0008641">
    <property type="term" value="F:ubiquitin-like modifier activating enzyme activity"/>
    <property type="evidence" value="ECO:0007669"/>
    <property type="project" value="InterPro"/>
</dbReference>
<dbReference type="CDD" id="cd00757">
    <property type="entry name" value="ThiF_MoeB_HesA_family"/>
    <property type="match status" value="1"/>
</dbReference>
<gene>
    <name evidence="3" type="ORF">FKZ61_12405</name>
</gene>
<dbReference type="OrthoDB" id="9800872at2"/>
<dbReference type="PANTHER" id="PTHR10953:SF102">
    <property type="entry name" value="ADENYLYLTRANSFERASE AND SULFURTRANSFERASE MOCS3"/>
    <property type="match status" value="1"/>
</dbReference>
<comment type="similarity">
    <text evidence="1">Belongs to the HesA/MoeB/ThiF family.</text>
</comment>
<keyword evidence="3" id="KW-0808">Transferase</keyword>
<evidence type="ECO:0000313" key="4">
    <source>
        <dbReference type="Proteomes" id="UP000317371"/>
    </source>
</evidence>
<dbReference type="AlphaFoldDB" id="A0A540VF58"/>
<dbReference type="Gene3D" id="3.40.50.720">
    <property type="entry name" value="NAD(P)-binding Rossmann-like Domain"/>
    <property type="match status" value="1"/>
</dbReference>
<proteinExistence type="inferred from homology"/>
<keyword evidence="4" id="KW-1185">Reference proteome</keyword>
<evidence type="ECO:0000256" key="1">
    <source>
        <dbReference type="ARBA" id="ARBA00009919"/>
    </source>
</evidence>
<dbReference type="SUPFAM" id="SSF69572">
    <property type="entry name" value="Activating enzymes of the ubiquitin-like proteins"/>
    <property type="match status" value="1"/>
</dbReference>
<dbReference type="InterPro" id="IPR045886">
    <property type="entry name" value="ThiF/MoeB/HesA"/>
</dbReference>
<dbReference type="GO" id="GO:0016779">
    <property type="term" value="F:nucleotidyltransferase activity"/>
    <property type="evidence" value="ECO:0007669"/>
    <property type="project" value="UniProtKB-KW"/>
</dbReference>
<dbReference type="EMBL" id="VIGC01000014">
    <property type="protein sequence ID" value="TQE95396.1"/>
    <property type="molecule type" value="Genomic_DNA"/>
</dbReference>
<protein>
    <submittedName>
        <fullName evidence="3">Thiazole biosynthesis adenylyltransferase ThiF</fullName>
    </submittedName>
</protein>
<dbReference type="Proteomes" id="UP000317371">
    <property type="component" value="Unassembled WGS sequence"/>
</dbReference>
<name>A0A540VF58_9CHLR</name>
<feature type="domain" description="THIF-type NAD/FAD binding fold" evidence="2">
    <location>
        <begin position="9"/>
        <end position="256"/>
    </location>
</feature>
<comment type="caution">
    <text evidence="3">The sequence shown here is derived from an EMBL/GenBank/DDBJ whole genome shotgun (WGS) entry which is preliminary data.</text>
</comment>